<dbReference type="SMART" id="SM00355">
    <property type="entry name" value="ZnF_C2H2"/>
    <property type="match status" value="10"/>
</dbReference>
<proteinExistence type="predicted"/>
<evidence type="ECO:0000256" key="6">
    <source>
        <dbReference type="SAM" id="MobiDB-lite"/>
    </source>
</evidence>
<keyword evidence="4" id="KW-0862">Zinc</keyword>
<feature type="region of interest" description="Disordered" evidence="6">
    <location>
        <begin position="26"/>
        <end position="48"/>
    </location>
</feature>
<sequence length="478" mass="54586">MKNVYQTTVLGKRKAYCQLVLHLSPAPTSSSSQPDHSESDQPSQNQPIIINGQLVPGTKKCYRCTFASCKKAYSKPSRLEEHQRTHTGQRPFICETCGKSYLRDTHLHAHARSHLPEASRPLACERPNCEKRFWTSQHLQVHYSWHDGAKPYRCNEGDCRQAFAKHHLLRTHICVEHAPPGTKPYRCEHDRCTKSFDTNQHLKTHQKTHDDKRYTCVHVSCLANNINSPNFFPTWSALQSHIRAAHPPACSHPSCNGRTFASQANLRAHLKRHEQRETEQELDEGIELLSDSEVPSKKRRRGGECGRDWKCDFQGCGKEFKSKKALGTHTNVTHLGKRDFVCHYEDCKQSFGYKHLLQRHSAKVHQPTTDASEEEPPESDAREPSEVTFDIDAITGNTYTQHANDRVNSSKALRCPYPDIRDLTGDDAIKFLVGGHNCAYVFSRGYDLRRHLHATHDIEVSKESVDSWVRKQKKVTNS</sequence>
<accession>A0A0C3CMP4</accession>
<dbReference type="FunFam" id="3.30.160.60:FF:002343">
    <property type="entry name" value="Zinc finger protein 33A"/>
    <property type="match status" value="1"/>
</dbReference>
<dbReference type="SUPFAM" id="SSF57667">
    <property type="entry name" value="beta-beta-alpha zinc fingers"/>
    <property type="match status" value="4"/>
</dbReference>
<dbReference type="PROSITE" id="PS50157">
    <property type="entry name" value="ZINC_FINGER_C2H2_2"/>
    <property type="match status" value="7"/>
</dbReference>
<feature type="region of interest" description="Disordered" evidence="6">
    <location>
        <begin position="362"/>
        <end position="385"/>
    </location>
</feature>
<feature type="domain" description="C2H2-type" evidence="7">
    <location>
        <begin position="185"/>
        <end position="214"/>
    </location>
</feature>
<organism evidence="8 9">
    <name type="scientific">Hebeloma cylindrosporum</name>
    <dbReference type="NCBI Taxonomy" id="76867"/>
    <lineage>
        <taxon>Eukaryota</taxon>
        <taxon>Fungi</taxon>
        <taxon>Dikarya</taxon>
        <taxon>Basidiomycota</taxon>
        <taxon>Agaricomycotina</taxon>
        <taxon>Agaricomycetes</taxon>
        <taxon>Agaricomycetidae</taxon>
        <taxon>Agaricales</taxon>
        <taxon>Agaricineae</taxon>
        <taxon>Hymenogastraceae</taxon>
        <taxon>Hebeloma</taxon>
    </lineage>
</organism>
<dbReference type="Gene3D" id="3.30.160.60">
    <property type="entry name" value="Classic Zinc Finger"/>
    <property type="match status" value="5"/>
</dbReference>
<dbReference type="STRING" id="686832.A0A0C3CMP4"/>
<evidence type="ECO:0000313" key="9">
    <source>
        <dbReference type="Proteomes" id="UP000053424"/>
    </source>
</evidence>
<dbReference type="Proteomes" id="UP000053424">
    <property type="component" value="Unassembled WGS sequence"/>
</dbReference>
<evidence type="ECO:0000256" key="3">
    <source>
        <dbReference type="ARBA" id="ARBA00022771"/>
    </source>
</evidence>
<dbReference type="GO" id="GO:0008270">
    <property type="term" value="F:zinc ion binding"/>
    <property type="evidence" value="ECO:0007669"/>
    <property type="project" value="UniProtKB-KW"/>
</dbReference>
<keyword evidence="9" id="KW-1185">Reference proteome</keyword>
<dbReference type="GO" id="GO:0000978">
    <property type="term" value="F:RNA polymerase II cis-regulatory region sequence-specific DNA binding"/>
    <property type="evidence" value="ECO:0007669"/>
    <property type="project" value="UniProtKB-ARBA"/>
</dbReference>
<dbReference type="PANTHER" id="PTHR19818">
    <property type="entry name" value="ZINC FINGER PROTEIN ZIC AND GLI"/>
    <property type="match status" value="1"/>
</dbReference>
<dbReference type="GO" id="GO:0005634">
    <property type="term" value="C:nucleus"/>
    <property type="evidence" value="ECO:0007669"/>
    <property type="project" value="UniProtKB-ARBA"/>
</dbReference>
<evidence type="ECO:0000256" key="5">
    <source>
        <dbReference type="PROSITE-ProRule" id="PRU00042"/>
    </source>
</evidence>
<feature type="domain" description="C2H2-type" evidence="7">
    <location>
        <begin position="122"/>
        <end position="151"/>
    </location>
</feature>
<feature type="domain" description="C2H2-type" evidence="7">
    <location>
        <begin position="309"/>
        <end position="339"/>
    </location>
</feature>
<reference evidence="9" key="2">
    <citation type="submission" date="2015-01" db="EMBL/GenBank/DDBJ databases">
        <title>Evolutionary Origins and Diversification of the Mycorrhizal Mutualists.</title>
        <authorList>
            <consortium name="DOE Joint Genome Institute"/>
            <consortium name="Mycorrhizal Genomics Consortium"/>
            <person name="Kohler A."/>
            <person name="Kuo A."/>
            <person name="Nagy L.G."/>
            <person name="Floudas D."/>
            <person name="Copeland A."/>
            <person name="Barry K.W."/>
            <person name="Cichocki N."/>
            <person name="Veneault-Fourrey C."/>
            <person name="LaButti K."/>
            <person name="Lindquist E.A."/>
            <person name="Lipzen A."/>
            <person name="Lundell T."/>
            <person name="Morin E."/>
            <person name="Murat C."/>
            <person name="Riley R."/>
            <person name="Ohm R."/>
            <person name="Sun H."/>
            <person name="Tunlid A."/>
            <person name="Henrissat B."/>
            <person name="Grigoriev I.V."/>
            <person name="Hibbett D.S."/>
            <person name="Martin F."/>
        </authorList>
    </citation>
    <scope>NUCLEOTIDE SEQUENCE [LARGE SCALE GENOMIC DNA]</scope>
    <source>
        <strain evidence="9">h7</strain>
    </source>
</reference>
<evidence type="ECO:0000256" key="2">
    <source>
        <dbReference type="ARBA" id="ARBA00022737"/>
    </source>
</evidence>
<feature type="domain" description="C2H2-type" evidence="7">
    <location>
        <begin position="92"/>
        <end position="119"/>
    </location>
</feature>
<evidence type="ECO:0000256" key="1">
    <source>
        <dbReference type="ARBA" id="ARBA00022723"/>
    </source>
</evidence>
<evidence type="ECO:0000256" key="4">
    <source>
        <dbReference type="ARBA" id="ARBA00022833"/>
    </source>
</evidence>
<reference evidence="8 9" key="1">
    <citation type="submission" date="2014-04" db="EMBL/GenBank/DDBJ databases">
        <authorList>
            <consortium name="DOE Joint Genome Institute"/>
            <person name="Kuo A."/>
            <person name="Gay G."/>
            <person name="Dore J."/>
            <person name="Kohler A."/>
            <person name="Nagy L.G."/>
            <person name="Floudas D."/>
            <person name="Copeland A."/>
            <person name="Barry K.W."/>
            <person name="Cichocki N."/>
            <person name="Veneault-Fourrey C."/>
            <person name="LaButti K."/>
            <person name="Lindquist E.A."/>
            <person name="Lipzen A."/>
            <person name="Lundell T."/>
            <person name="Morin E."/>
            <person name="Murat C."/>
            <person name="Sun H."/>
            <person name="Tunlid A."/>
            <person name="Henrissat B."/>
            <person name="Grigoriev I.V."/>
            <person name="Hibbett D.S."/>
            <person name="Martin F."/>
            <person name="Nordberg H.P."/>
            <person name="Cantor M.N."/>
            <person name="Hua S.X."/>
        </authorList>
    </citation>
    <scope>NUCLEOTIDE SEQUENCE [LARGE SCALE GENOMIC DNA]</scope>
    <source>
        <strain evidence="9">h7</strain>
    </source>
</reference>
<dbReference type="PANTHER" id="PTHR19818:SF139">
    <property type="entry name" value="PAIR-RULE PROTEIN ODD-PAIRED"/>
    <property type="match status" value="1"/>
</dbReference>
<dbReference type="AlphaFoldDB" id="A0A0C3CMP4"/>
<dbReference type="InterPro" id="IPR050329">
    <property type="entry name" value="GLI_C2H2-zinc-finger"/>
</dbReference>
<dbReference type="HOGENOM" id="CLU_002678_91_2_1"/>
<evidence type="ECO:0000313" key="8">
    <source>
        <dbReference type="EMBL" id="KIM45041.1"/>
    </source>
</evidence>
<keyword evidence="3 5" id="KW-0863">Zinc-finger</keyword>
<feature type="domain" description="C2H2-type" evidence="7">
    <location>
        <begin position="152"/>
        <end position="184"/>
    </location>
</feature>
<dbReference type="FunFam" id="3.30.160.60:FF:000072">
    <property type="entry name" value="zinc finger protein 143 isoform X1"/>
    <property type="match status" value="1"/>
</dbReference>
<dbReference type="GO" id="GO:0000981">
    <property type="term" value="F:DNA-binding transcription factor activity, RNA polymerase II-specific"/>
    <property type="evidence" value="ECO:0007669"/>
    <property type="project" value="TreeGrafter"/>
</dbReference>
<dbReference type="EMBL" id="KN831772">
    <property type="protein sequence ID" value="KIM45041.1"/>
    <property type="molecule type" value="Genomic_DNA"/>
</dbReference>
<name>A0A0C3CMP4_HEBCY</name>
<dbReference type="PROSITE" id="PS00028">
    <property type="entry name" value="ZINC_FINGER_C2H2_1"/>
    <property type="match status" value="6"/>
</dbReference>
<dbReference type="InterPro" id="IPR013087">
    <property type="entry name" value="Znf_C2H2_type"/>
</dbReference>
<dbReference type="GO" id="GO:0045944">
    <property type="term" value="P:positive regulation of transcription by RNA polymerase II"/>
    <property type="evidence" value="ECO:0007669"/>
    <property type="project" value="UniProtKB-ARBA"/>
</dbReference>
<gene>
    <name evidence="8" type="ORF">M413DRAFT_441688</name>
</gene>
<feature type="domain" description="C2H2-type" evidence="7">
    <location>
        <begin position="340"/>
        <end position="370"/>
    </location>
</feature>
<feature type="domain" description="C2H2-type" evidence="7">
    <location>
        <begin position="62"/>
        <end position="91"/>
    </location>
</feature>
<protein>
    <recommendedName>
        <fullName evidence="7">C2H2-type domain-containing protein</fullName>
    </recommendedName>
</protein>
<dbReference type="InterPro" id="IPR036236">
    <property type="entry name" value="Znf_C2H2_sf"/>
</dbReference>
<keyword evidence="2" id="KW-0677">Repeat</keyword>
<feature type="compositionally biased region" description="Low complexity" evidence="6">
    <location>
        <begin position="29"/>
        <end position="44"/>
    </location>
</feature>
<keyword evidence="1" id="KW-0479">Metal-binding</keyword>
<dbReference type="Pfam" id="PF00096">
    <property type="entry name" value="zf-C2H2"/>
    <property type="match status" value="2"/>
</dbReference>
<dbReference type="OrthoDB" id="427030at2759"/>
<evidence type="ECO:0000259" key="7">
    <source>
        <dbReference type="PROSITE" id="PS50157"/>
    </source>
</evidence>